<dbReference type="Proteomes" id="UP000297014">
    <property type="component" value="Unassembled WGS sequence"/>
</dbReference>
<evidence type="ECO:0000313" key="3">
    <source>
        <dbReference type="EMBL" id="THG89949.1"/>
    </source>
</evidence>
<comment type="caution">
    <text evidence="2">The sequence shown here is derived from an EMBL/GenBank/DDBJ whole genome shotgun (WGS) entry which is preliminary data.</text>
</comment>
<dbReference type="RefSeq" id="WP_003324872.1">
    <property type="nucleotide sequence ID" value="NZ_ALPT02000012.1"/>
</dbReference>
<keyword evidence="1" id="KW-0732">Signal</keyword>
<dbReference type="EMBL" id="ALPT02000012">
    <property type="protein sequence ID" value="KGA98280.1"/>
    <property type="molecule type" value="Genomic_DNA"/>
</dbReference>
<keyword evidence="4" id="KW-1185">Reference proteome</keyword>
<proteinExistence type="predicted"/>
<evidence type="ECO:0008006" key="6">
    <source>
        <dbReference type="Google" id="ProtNLM"/>
    </source>
</evidence>
<dbReference type="Proteomes" id="UP000002754">
    <property type="component" value="Unassembled WGS sequence"/>
</dbReference>
<feature type="chain" id="PRO_5035986354" description="DUF4367 domain-containing protein" evidence="1">
    <location>
        <begin position="21"/>
        <end position="172"/>
    </location>
</feature>
<sequence length="172" mass="19942">MLRILLVSFLLFTSINSNHSADNLIDYYKETDFKTIEEAIKDFEQQKQLSLVPPNYIPFKVSHSFGRYIEKGTYKGQLHLEYIDQPSNNVISIFVSDASQEFAPTKDGSEEIINNKILTKYNVVQNEEANISNLSFKLNDKAFLIQFITNKTNEPIEKEKMFKIFESIIDNN</sequence>
<accession>A0A094XHP5</accession>
<name>A0A094XHP5_ALKAL</name>
<protein>
    <recommendedName>
        <fullName evidence="6">DUF4367 domain-containing protein</fullName>
    </recommendedName>
</protein>
<dbReference type="OrthoDB" id="2944028at2"/>
<feature type="signal peptide" evidence="1">
    <location>
        <begin position="1"/>
        <end position="20"/>
    </location>
</feature>
<dbReference type="AlphaFoldDB" id="A0A094XHP5"/>
<evidence type="ECO:0000256" key="1">
    <source>
        <dbReference type="SAM" id="SignalP"/>
    </source>
</evidence>
<reference evidence="3 5" key="2">
    <citation type="submission" date="2014-01" db="EMBL/GenBank/DDBJ databases">
        <title>Draft genome sequencing of Bacillus alcalophilus CGMCC 1.3604.</title>
        <authorList>
            <person name="Yang J."/>
            <person name="Diao L."/>
            <person name="Yang S."/>
        </authorList>
    </citation>
    <scope>NUCLEOTIDE SEQUENCE [LARGE SCALE GENOMIC DNA]</scope>
    <source>
        <strain evidence="3 5">CGMCC 1.3604</strain>
    </source>
</reference>
<evidence type="ECO:0000313" key="4">
    <source>
        <dbReference type="Proteomes" id="UP000002754"/>
    </source>
</evidence>
<evidence type="ECO:0000313" key="2">
    <source>
        <dbReference type="EMBL" id="KGA98280.1"/>
    </source>
</evidence>
<dbReference type="EMBL" id="JALP01000191">
    <property type="protein sequence ID" value="THG89949.1"/>
    <property type="molecule type" value="Genomic_DNA"/>
</dbReference>
<gene>
    <name evidence="3" type="ORF">AJ85_14390</name>
    <name evidence="2" type="ORF">BALCAV_0205045</name>
</gene>
<organism evidence="2 4">
    <name type="scientific">Alkalihalobacillus alcalophilus ATCC 27647 = CGMCC 1.3604</name>
    <dbReference type="NCBI Taxonomy" id="1218173"/>
    <lineage>
        <taxon>Bacteria</taxon>
        <taxon>Bacillati</taxon>
        <taxon>Bacillota</taxon>
        <taxon>Bacilli</taxon>
        <taxon>Bacillales</taxon>
        <taxon>Bacillaceae</taxon>
        <taxon>Alkalihalobacillus</taxon>
    </lineage>
</organism>
<evidence type="ECO:0000313" key="5">
    <source>
        <dbReference type="Proteomes" id="UP000297014"/>
    </source>
</evidence>
<reference evidence="2 4" key="1">
    <citation type="journal article" date="2014" name="Genome Announc.">
        <title>Draft Genome Sequence of Bacillus alcalophilus AV1934, a Classic Alkaliphile Isolated from Human Feces in 1934.</title>
        <authorList>
            <person name="Attie O."/>
            <person name="Jayaprakash A."/>
            <person name="Shah H."/>
            <person name="Paulsen I.T."/>
            <person name="Morino M."/>
            <person name="Takahashi Y."/>
            <person name="Narumi I."/>
            <person name="Sachidanandam R."/>
            <person name="Satoh K."/>
            <person name="Ito M."/>
            <person name="Krulwich T.A."/>
        </authorList>
    </citation>
    <scope>NUCLEOTIDE SEQUENCE [LARGE SCALE GENOMIC DNA]</scope>
    <source>
        <strain evidence="2 4">AV1934</strain>
    </source>
</reference>